<dbReference type="RefSeq" id="WP_054744985.1">
    <property type="nucleotide sequence ID" value="NZ_AZCV01000001.1"/>
</dbReference>
<gene>
    <name evidence="2" type="ORF">FC62_GL000142</name>
</gene>
<evidence type="ECO:0000313" key="3">
    <source>
        <dbReference type="Proteomes" id="UP000050909"/>
    </source>
</evidence>
<evidence type="ECO:0008006" key="4">
    <source>
        <dbReference type="Google" id="ProtNLM"/>
    </source>
</evidence>
<protein>
    <recommendedName>
        <fullName evidence="4">DUF2975 domain-containing protein</fullName>
    </recommendedName>
</protein>
<comment type="caution">
    <text evidence="2">The sequence shown here is derived from an EMBL/GenBank/DDBJ whole genome shotgun (WGS) entry which is preliminary data.</text>
</comment>
<keyword evidence="1" id="KW-0472">Membrane</keyword>
<accession>A0A0R1GWW8</accession>
<keyword evidence="1" id="KW-1133">Transmembrane helix</keyword>
<feature type="transmembrane region" description="Helical" evidence="1">
    <location>
        <begin position="93"/>
        <end position="113"/>
    </location>
</feature>
<proteinExistence type="predicted"/>
<feature type="transmembrane region" description="Helical" evidence="1">
    <location>
        <begin position="12"/>
        <end position="32"/>
    </location>
</feature>
<keyword evidence="3" id="KW-1185">Reference proteome</keyword>
<dbReference type="PATRIC" id="fig|1423722.3.peg.146"/>
<dbReference type="InterPro" id="IPR021354">
    <property type="entry name" value="DUF2975"/>
</dbReference>
<sequence length="162" mass="17962">MTKLISNFLRLALIGITGLILFISTLIGLEGIPALVVTYPTHAWLFYTILTGIYVSVIIFLYGMYQAFRLLRNFELQDTFSVKTSLRLAKIKYAALAIAMLYFIGSPFAYIWADFEDAPGVLLIELIFLGLALAVTAFAKLAQSIVIEGTNKINSAEQQKLA</sequence>
<dbReference type="Proteomes" id="UP000050909">
    <property type="component" value="Unassembled WGS sequence"/>
</dbReference>
<dbReference type="EMBL" id="AZCV01000001">
    <property type="protein sequence ID" value="KRK38456.1"/>
    <property type="molecule type" value="Genomic_DNA"/>
</dbReference>
<dbReference type="Pfam" id="PF11188">
    <property type="entry name" value="DUF2975"/>
    <property type="match status" value="1"/>
</dbReference>
<evidence type="ECO:0000313" key="2">
    <source>
        <dbReference type="EMBL" id="KRK38456.1"/>
    </source>
</evidence>
<feature type="transmembrane region" description="Helical" evidence="1">
    <location>
        <begin position="119"/>
        <end position="139"/>
    </location>
</feature>
<reference evidence="2 3" key="1">
    <citation type="journal article" date="2015" name="Genome Announc.">
        <title>Expanding the biotechnology potential of lactobacilli through comparative genomics of 213 strains and associated genera.</title>
        <authorList>
            <person name="Sun Z."/>
            <person name="Harris H.M."/>
            <person name="McCann A."/>
            <person name="Guo C."/>
            <person name="Argimon S."/>
            <person name="Zhang W."/>
            <person name="Yang X."/>
            <person name="Jeffery I.B."/>
            <person name="Cooney J.C."/>
            <person name="Kagawa T.F."/>
            <person name="Liu W."/>
            <person name="Song Y."/>
            <person name="Salvetti E."/>
            <person name="Wrobel A."/>
            <person name="Rasinkangas P."/>
            <person name="Parkhill J."/>
            <person name="Rea M.C."/>
            <person name="O'Sullivan O."/>
            <person name="Ritari J."/>
            <person name="Douillard F.P."/>
            <person name="Paul Ross R."/>
            <person name="Yang R."/>
            <person name="Briner A.E."/>
            <person name="Felis G.E."/>
            <person name="de Vos W.M."/>
            <person name="Barrangou R."/>
            <person name="Klaenhammer T.R."/>
            <person name="Caufield P.W."/>
            <person name="Cui Y."/>
            <person name="Zhang H."/>
            <person name="O'Toole P.W."/>
        </authorList>
    </citation>
    <scope>NUCLEOTIDE SEQUENCE [LARGE SCALE GENOMIC DNA]</scope>
    <source>
        <strain evidence="2 3">DSM 20534</strain>
    </source>
</reference>
<feature type="transmembrane region" description="Helical" evidence="1">
    <location>
        <begin position="44"/>
        <end position="65"/>
    </location>
</feature>
<evidence type="ECO:0000256" key="1">
    <source>
        <dbReference type="SAM" id="Phobius"/>
    </source>
</evidence>
<dbReference type="AlphaFoldDB" id="A0A0R1GWW8"/>
<keyword evidence="1" id="KW-0812">Transmembrane</keyword>
<organism evidence="2 3">
    <name type="scientific">Amylolactobacillus amylotrophicus DSM 20534</name>
    <dbReference type="NCBI Taxonomy" id="1423722"/>
    <lineage>
        <taxon>Bacteria</taxon>
        <taxon>Bacillati</taxon>
        <taxon>Bacillota</taxon>
        <taxon>Bacilli</taxon>
        <taxon>Lactobacillales</taxon>
        <taxon>Lactobacillaceae</taxon>
        <taxon>Amylolactobacillus</taxon>
    </lineage>
</organism>
<name>A0A0R1GWW8_9LACO</name>